<sequence length="77" mass="8695">MIAFGLSGNPPREILEELRELLISHIPIRPTKPVSISLKQRRPLPVSPPVAAHRYTQVSFRLEPSIFLIPTLKKTCV</sequence>
<protein>
    <submittedName>
        <fullName evidence="1">Uncharacterized protein</fullName>
    </submittedName>
</protein>
<evidence type="ECO:0000313" key="2">
    <source>
        <dbReference type="Proteomes" id="UP000030428"/>
    </source>
</evidence>
<proteinExistence type="predicted"/>
<organism evidence="1 2">
    <name type="scientific">Candidatus Thiomargarita nelsonii</name>
    <dbReference type="NCBI Taxonomy" id="1003181"/>
    <lineage>
        <taxon>Bacteria</taxon>
        <taxon>Pseudomonadati</taxon>
        <taxon>Pseudomonadota</taxon>
        <taxon>Gammaproteobacteria</taxon>
        <taxon>Thiotrichales</taxon>
        <taxon>Thiotrichaceae</taxon>
        <taxon>Thiomargarita</taxon>
    </lineage>
</organism>
<dbReference type="EMBL" id="JSZA02000036">
    <property type="protein sequence ID" value="TGO03162.1"/>
    <property type="molecule type" value="Genomic_DNA"/>
</dbReference>
<comment type="caution">
    <text evidence="1">The sequence shown here is derived from an EMBL/GenBank/DDBJ whole genome shotgun (WGS) entry which is preliminary data.</text>
</comment>
<name>A0A4E0R302_9GAMM</name>
<gene>
    <name evidence="1" type="ORF">PN36_11765</name>
</gene>
<dbReference type="Proteomes" id="UP000030428">
    <property type="component" value="Unassembled WGS sequence"/>
</dbReference>
<accession>A0A4E0R302</accession>
<dbReference type="AlphaFoldDB" id="A0A4E0R302"/>
<evidence type="ECO:0000313" key="1">
    <source>
        <dbReference type="EMBL" id="TGO03162.1"/>
    </source>
</evidence>
<keyword evidence="2" id="KW-1185">Reference proteome</keyword>
<reference evidence="1 2" key="1">
    <citation type="journal article" date="2016" name="Front. Microbiol.">
        <title>Single-Cell (Meta-)Genomics of a Dimorphic Candidatus Thiomargarita nelsonii Reveals Genomic Plasticity.</title>
        <authorList>
            <person name="Flood B.E."/>
            <person name="Fliss P."/>
            <person name="Jones D.S."/>
            <person name="Dick G.J."/>
            <person name="Jain S."/>
            <person name="Kaster A.K."/>
            <person name="Winkel M."/>
            <person name="Mussmann M."/>
            <person name="Bailey J."/>
        </authorList>
    </citation>
    <scope>NUCLEOTIDE SEQUENCE [LARGE SCALE GENOMIC DNA]</scope>
    <source>
        <strain evidence="1">Hydrate Ridge</strain>
    </source>
</reference>